<accession>A0A803KYS0</accession>
<dbReference type="PANTHER" id="PTHR32080:SF2">
    <property type="entry name" value="PLASMODESMATA-LOCATED PROTEIN 8"/>
    <property type="match status" value="1"/>
</dbReference>
<dbReference type="OMA" id="FGEAVYH"/>
<keyword evidence="10" id="KW-0472">Membrane</keyword>
<keyword evidence="3" id="KW-1003">Cell membrane</keyword>
<dbReference type="SMR" id="A0A803KYS0"/>
<evidence type="ECO:0000256" key="10">
    <source>
        <dbReference type="ARBA" id="ARBA00023136"/>
    </source>
</evidence>
<dbReference type="Proteomes" id="UP000596660">
    <property type="component" value="Unplaced"/>
</dbReference>
<protein>
    <recommendedName>
        <fullName evidence="14">Gnk2-homologous domain-containing protein</fullName>
    </recommendedName>
</protein>
<name>A0A803KYS0_CHEQI</name>
<keyword evidence="7" id="KW-0677">Repeat</keyword>
<evidence type="ECO:0000256" key="4">
    <source>
        <dbReference type="ARBA" id="ARBA00022581"/>
    </source>
</evidence>
<keyword evidence="8" id="KW-0965">Cell junction</keyword>
<evidence type="ECO:0000313" key="16">
    <source>
        <dbReference type="Proteomes" id="UP000596660"/>
    </source>
</evidence>
<evidence type="ECO:0000259" key="14">
    <source>
        <dbReference type="PROSITE" id="PS51473"/>
    </source>
</evidence>
<dbReference type="InterPro" id="IPR002902">
    <property type="entry name" value="GNK2"/>
</dbReference>
<dbReference type="AlphaFoldDB" id="A0A803KYS0"/>
<keyword evidence="9" id="KW-1133">Transmembrane helix</keyword>
<evidence type="ECO:0000256" key="3">
    <source>
        <dbReference type="ARBA" id="ARBA00022475"/>
    </source>
</evidence>
<dbReference type="InterPro" id="IPR038408">
    <property type="entry name" value="GNK2_sf"/>
</dbReference>
<evidence type="ECO:0000256" key="11">
    <source>
        <dbReference type="ARBA" id="ARBA00023157"/>
    </source>
</evidence>
<evidence type="ECO:0000313" key="15">
    <source>
        <dbReference type="EnsemblPlants" id="AUR62004179-RA:cds"/>
    </source>
</evidence>
<evidence type="ECO:0000256" key="9">
    <source>
        <dbReference type="ARBA" id="ARBA00022989"/>
    </source>
</evidence>
<evidence type="ECO:0000256" key="8">
    <source>
        <dbReference type="ARBA" id="ARBA00022949"/>
    </source>
</evidence>
<keyword evidence="6" id="KW-0732">Signal</keyword>
<comment type="subcellular location">
    <subcellularLocation>
        <location evidence="12">Cell junction</location>
        <location evidence="12">Plasmodesma</location>
    </subcellularLocation>
    <subcellularLocation>
        <location evidence="1">Cell membrane</location>
        <topology evidence="1">Single-pass type I membrane protein</topology>
    </subcellularLocation>
</comment>
<dbReference type="FunFam" id="3.30.430.20:FF:000001">
    <property type="entry name" value="cysteine-rich repeat secretory protein 3"/>
    <property type="match status" value="1"/>
</dbReference>
<evidence type="ECO:0000256" key="7">
    <source>
        <dbReference type="ARBA" id="ARBA00022737"/>
    </source>
</evidence>
<dbReference type="Gramene" id="AUR62004179-RA">
    <property type="protein sequence ID" value="AUR62004179-RA:cds"/>
    <property type="gene ID" value="AUR62004179"/>
</dbReference>
<dbReference type="GO" id="GO:0005886">
    <property type="term" value="C:plasma membrane"/>
    <property type="evidence" value="ECO:0007669"/>
    <property type="project" value="UniProtKB-SubCell"/>
</dbReference>
<keyword evidence="11" id="KW-1015">Disulfide bond</keyword>
<keyword evidence="16" id="KW-1185">Reference proteome</keyword>
<dbReference type="Gene3D" id="3.30.430.20">
    <property type="entry name" value="Gnk2 domain, C-X8-C-X2-C motif"/>
    <property type="match status" value="2"/>
</dbReference>
<dbReference type="GO" id="GO:0009506">
    <property type="term" value="C:plasmodesma"/>
    <property type="evidence" value="ECO:0007669"/>
    <property type="project" value="UniProtKB-SubCell"/>
</dbReference>
<proteinExistence type="inferred from homology"/>
<dbReference type="EnsemblPlants" id="AUR62004179-RA">
    <property type="protein sequence ID" value="AUR62004179-RA:cds"/>
    <property type="gene ID" value="AUR62004179"/>
</dbReference>
<dbReference type="InterPro" id="IPR051378">
    <property type="entry name" value="Cell2Cell_Antifungal"/>
</dbReference>
<evidence type="ECO:0000256" key="2">
    <source>
        <dbReference type="ARBA" id="ARBA00022448"/>
    </source>
</evidence>
<dbReference type="PANTHER" id="PTHR32080">
    <property type="entry name" value="ANTIFUNGAL PROTEIN GINKBILOBIN-2-LIKE"/>
    <property type="match status" value="1"/>
</dbReference>
<evidence type="ECO:0000256" key="13">
    <source>
        <dbReference type="ARBA" id="ARBA00038393"/>
    </source>
</evidence>
<keyword evidence="5" id="KW-0812">Transmembrane</keyword>
<evidence type="ECO:0000256" key="12">
    <source>
        <dbReference type="ARBA" id="ARBA00024184"/>
    </source>
</evidence>
<evidence type="ECO:0000256" key="5">
    <source>
        <dbReference type="ARBA" id="ARBA00022692"/>
    </source>
</evidence>
<dbReference type="Pfam" id="PF01657">
    <property type="entry name" value="Stress-antifung"/>
    <property type="match status" value="2"/>
</dbReference>
<keyword evidence="2" id="KW-0813">Transport</keyword>
<dbReference type="CDD" id="cd23509">
    <property type="entry name" value="Gnk2-like"/>
    <property type="match status" value="2"/>
</dbReference>
<reference evidence="15" key="2">
    <citation type="submission" date="2021-03" db="UniProtKB">
        <authorList>
            <consortium name="EnsemblPlants"/>
        </authorList>
    </citation>
    <scope>IDENTIFICATION</scope>
</reference>
<dbReference type="PROSITE" id="PS51473">
    <property type="entry name" value="GNK2"/>
    <property type="match status" value="2"/>
</dbReference>
<comment type="similarity">
    <text evidence="13">Belongs to the cysteine-rich repeat secretory protein family. Plasmodesmata-located proteins (PDLD) subfamily.</text>
</comment>
<evidence type="ECO:0000256" key="6">
    <source>
        <dbReference type="ARBA" id="ARBA00022729"/>
    </source>
</evidence>
<keyword evidence="4" id="KW-0945">Host-virus interaction</keyword>
<feature type="domain" description="Gnk2-homologous" evidence="14">
    <location>
        <begin position="143"/>
        <end position="242"/>
    </location>
</feature>
<feature type="domain" description="Gnk2-homologous" evidence="14">
    <location>
        <begin position="31"/>
        <end position="141"/>
    </location>
</feature>
<reference evidence="15" key="1">
    <citation type="journal article" date="2017" name="Nature">
        <title>The genome of Chenopodium quinoa.</title>
        <authorList>
            <person name="Jarvis D.E."/>
            <person name="Ho Y.S."/>
            <person name="Lightfoot D.J."/>
            <person name="Schmoeckel S.M."/>
            <person name="Li B."/>
            <person name="Borm T.J.A."/>
            <person name="Ohyanagi H."/>
            <person name="Mineta K."/>
            <person name="Michell C.T."/>
            <person name="Saber N."/>
            <person name="Kharbatia N.M."/>
            <person name="Rupper R.R."/>
            <person name="Sharp A.R."/>
            <person name="Dally N."/>
            <person name="Boughton B.A."/>
            <person name="Woo Y.H."/>
            <person name="Gao G."/>
            <person name="Schijlen E.G.W.M."/>
            <person name="Guo X."/>
            <person name="Momin A.A."/>
            <person name="Negrao S."/>
            <person name="Al-Babili S."/>
            <person name="Gehring C."/>
            <person name="Roessner U."/>
            <person name="Jung C."/>
            <person name="Murphy K."/>
            <person name="Arold S.T."/>
            <person name="Gojobori T."/>
            <person name="van der Linden C.G."/>
            <person name="van Loo E.N."/>
            <person name="Jellen E.N."/>
            <person name="Maughan P.J."/>
            <person name="Tester M."/>
        </authorList>
    </citation>
    <scope>NUCLEOTIDE SEQUENCE [LARGE SCALE GENOMIC DNA]</scope>
    <source>
        <strain evidence="15">cv. PI 614886</strain>
    </source>
</reference>
<sequence>MFIIINQTNNHATLLLFLIFLLSYFSYTNSYVFIYAGCSQEKFQPSSPFESTINSFLTSVVTSSSQTGLYNTFTPGDSSPSTSSSDSPIYGLYQCRGDLRPSDCTSCIQSAVTQIGLICPYSYGATLQLEGCYVRYEKFNFLGKPDNTVMYKRCSRSSSDDAEFFRRREDVLATIQGAVNGFRASSSGSVQGFGQCLGDLNSNDCSNCLNEAVKELKTLCGQAAAAHVFLAKCYAEYWEAGYYDLSTHSSGNFTIIFTT</sequence>
<evidence type="ECO:0000256" key="1">
    <source>
        <dbReference type="ARBA" id="ARBA00004251"/>
    </source>
</evidence>
<organism evidence="15 16">
    <name type="scientific">Chenopodium quinoa</name>
    <name type="common">Quinoa</name>
    <dbReference type="NCBI Taxonomy" id="63459"/>
    <lineage>
        <taxon>Eukaryota</taxon>
        <taxon>Viridiplantae</taxon>
        <taxon>Streptophyta</taxon>
        <taxon>Embryophyta</taxon>
        <taxon>Tracheophyta</taxon>
        <taxon>Spermatophyta</taxon>
        <taxon>Magnoliopsida</taxon>
        <taxon>eudicotyledons</taxon>
        <taxon>Gunneridae</taxon>
        <taxon>Pentapetalae</taxon>
        <taxon>Caryophyllales</taxon>
        <taxon>Chenopodiaceae</taxon>
        <taxon>Chenopodioideae</taxon>
        <taxon>Atripliceae</taxon>
        <taxon>Chenopodium</taxon>
    </lineage>
</organism>